<accession>A0A0A9HRY8</accession>
<proteinExistence type="predicted"/>
<dbReference type="AlphaFoldDB" id="A0A0A9HRY8"/>
<reference evidence="1" key="1">
    <citation type="submission" date="2014-09" db="EMBL/GenBank/DDBJ databases">
        <authorList>
            <person name="Magalhaes I.L.F."/>
            <person name="Oliveira U."/>
            <person name="Santos F.R."/>
            <person name="Vidigal T.H.D.A."/>
            <person name="Brescovit A.D."/>
            <person name="Santos A.J."/>
        </authorList>
    </citation>
    <scope>NUCLEOTIDE SEQUENCE</scope>
    <source>
        <tissue evidence="1">Shoot tissue taken approximately 20 cm above the soil surface</tissue>
    </source>
</reference>
<dbReference type="EMBL" id="GBRH01158394">
    <property type="protein sequence ID" value="JAE39502.1"/>
    <property type="molecule type" value="Transcribed_RNA"/>
</dbReference>
<organism evidence="1">
    <name type="scientific">Arundo donax</name>
    <name type="common">Giant reed</name>
    <name type="synonym">Donax arundinaceus</name>
    <dbReference type="NCBI Taxonomy" id="35708"/>
    <lineage>
        <taxon>Eukaryota</taxon>
        <taxon>Viridiplantae</taxon>
        <taxon>Streptophyta</taxon>
        <taxon>Embryophyta</taxon>
        <taxon>Tracheophyta</taxon>
        <taxon>Spermatophyta</taxon>
        <taxon>Magnoliopsida</taxon>
        <taxon>Liliopsida</taxon>
        <taxon>Poales</taxon>
        <taxon>Poaceae</taxon>
        <taxon>PACMAD clade</taxon>
        <taxon>Arundinoideae</taxon>
        <taxon>Arundineae</taxon>
        <taxon>Arundo</taxon>
    </lineage>
</organism>
<protein>
    <submittedName>
        <fullName evidence="1">Uncharacterized protein</fullName>
    </submittedName>
</protein>
<reference evidence="1" key="2">
    <citation type="journal article" date="2015" name="Data Brief">
        <title>Shoot transcriptome of the giant reed, Arundo donax.</title>
        <authorList>
            <person name="Barrero R.A."/>
            <person name="Guerrero F.D."/>
            <person name="Moolhuijzen P."/>
            <person name="Goolsby J.A."/>
            <person name="Tidwell J."/>
            <person name="Bellgard S.E."/>
            <person name="Bellgard M.I."/>
        </authorList>
    </citation>
    <scope>NUCLEOTIDE SEQUENCE</scope>
    <source>
        <tissue evidence="1">Shoot tissue taken approximately 20 cm above the soil surface</tissue>
    </source>
</reference>
<evidence type="ECO:0000313" key="1">
    <source>
        <dbReference type="EMBL" id="JAE39502.1"/>
    </source>
</evidence>
<sequence>MRHNPNDMKFGGFVVQEVMSAMKKRNTEKGFHILML</sequence>
<name>A0A0A9HRY8_ARUDO</name>